<feature type="non-terminal residue" evidence="1">
    <location>
        <position position="82"/>
    </location>
</feature>
<proteinExistence type="predicted"/>
<dbReference type="AlphaFoldDB" id="A0A3M8AFA9"/>
<accession>A0A3M8AFA9</accession>
<gene>
    <name evidence="1" type="ORF">EB820_22595</name>
</gene>
<dbReference type="Proteomes" id="UP000276178">
    <property type="component" value="Unassembled WGS sequence"/>
</dbReference>
<comment type="caution">
    <text evidence="1">The sequence shown here is derived from an EMBL/GenBank/DDBJ whole genome shotgun (WGS) entry which is preliminary data.</text>
</comment>
<name>A0A3M8AFA9_9BACL</name>
<organism evidence="1 2">
    <name type="scientific">Brevibacillus agri</name>
    <dbReference type="NCBI Taxonomy" id="51101"/>
    <lineage>
        <taxon>Bacteria</taxon>
        <taxon>Bacillati</taxon>
        <taxon>Bacillota</taxon>
        <taxon>Bacilli</taxon>
        <taxon>Bacillales</taxon>
        <taxon>Paenibacillaceae</taxon>
        <taxon>Brevibacillus</taxon>
    </lineage>
</organism>
<protein>
    <submittedName>
        <fullName evidence="1">Site-specific integrase</fullName>
    </submittedName>
</protein>
<dbReference type="EMBL" id="RHHN01000077">
    <property type="protein sequence ID" value="RNB49883.1"/>
    <property type="molecule type" value="Genomic_DNA"/>
</dbReference>
<evidence type="ECO:0000313" key="1">
    <source>
        <dbReference type="EMBL" id="RNB49883.1"/>
    </source>
</evidence>
<sequence length="82" mass="9678">MAGHYIKLESGKYRVTMDYGIINGERVRKNKNVSTEAEAKKLLNEFEYNQQRNLLVQNSKMTLAEFLEHWMDNYVKSLALHK</sequence>
<reference evidence="1 2" key="1">
    <citation type="submission" date="2018-10" db="EMBL/GenBank/DDBJ databases">
        <title>Phylogenomics of Brevibacillus.</title>
        <authorList>
            <person name="Dunlap C."/>
        </authorList>
    </citation>
    <scope>NUCLEOTIDE SEQUENCE [LARGE SCALE GENOMIC DNA]</scope>
    <source>
        <strain evidence="1 2">NRRL NRS 1219</strain>
    </source>
</reference>
<evidence type="ECO:0000313" key="2">
    <source>
        <dbReference type="Proteomes" id="UP000276178"/>
    </source>
</evidence>